<name>A0A4Z0QER6_9BACT</name>
<keyword evidence="2" id="KW-0732">Signal</keyword>
<dbReference type="RefSeq" id="WP_135392103.1">
    <property type="nucleotide sequence ID" value="NZ_SRMB01000001.1"/>
</dbReference>
<evidence type="ECO:0000256" key="1">
    <source>
        <dbReference type="SAM" id="MobiDB-lite"/>
    </source>
</evidence>
<feature type="chain" id="PRO_5021193013" evidence="2">
    <location>
        <begin position="22"/>
        <end position="295"/>
    </location>
</feature>
<dbReference type="EMBL" id="SRMB01000001">
    <property type="protein sequence ID" value="TGE28537.1"/>
    <property type="molecule type" value="Genomic_DNA"/>
</dbReference>
<gene>
    <name evidence="3" type="ORF">E5K02_03460</name>
</gene>
<reference evidence="3 4" key="1">
    <citation type="submission" date="2019-04" db="EMBL/GenBank/DDBJ databases">
        <authorList>
            <person name="Feng G."/>
            <person name="Zhang J."/>
            <person name="Zhu H."/>
        </authorList>
    </citation>
    <scope>NUCLEOTIDE SEQUENCE [LARGE SCALE GENOMIC DNA]</scope>
    <source>
        <strain evidence="3 4">9PBR-1</strain>
    </source>
</reference>
<proteinExistence type="predicted"/>
<dbReference type="OrthoDB" id="886674at2"/>
<accession>A0A4Z0QER6</accession>
<evidence type="ECO:0000313" key="3">
    <source>
        <dbReference type="EMBL" id="TGE28537.1"/>
    </source>
</evidence>
<dbReference type="Proteomes" id="UP000298471">
    <property type="component" value="Unassembled WGS sequence"/>
</dbReference>
<dbReference type="AlphaFoldDB" id="A0A4Z0QER6"/>
<evidence type="ECO:0000256" key="2">
    <source>
        <dbReference type="SAM" id="SignalP"/>
    </source>
</evidence>
<evidence type="ECO:0000313" key="4">
    <source>
        <dbReference type="Proteomes" id="UP000298471"/>
    </source>
</evidence>
<organism evidence="3 4">
    <name type="scientific">Hymenobacter metallicola</name>
    <dbReference type="NCBI Taxonomy" id="2563114"/>
    <lineage>
        <taxon>Bacteria</taxon>
        <taxon>Pseudomonadati</taxon>
        <taxon>Bacteroidota</taxon>
        <taxon>Cytophagia</taxon>
        <taxon>Cytophagales</taxon>
        <taxon>Hymenobacteraceae</taxon>
        <taxon>Hymenobacter</taxon>
    </lineage>
</organism>
<feature type="signal peptide" evidence="2">
    <location>
        <begin position="1"/>
        <end position="21"/>
    </location>
</feature>
<protein>
    <submittedName>
        <fullName evidence="3">Uncharacterized protein</fullName>
    </submittedName>
</protein>
<keyword evidence="4" id="KW-1185">Reference proteome</keyword>
<sequence>MFFLRLPAWVSLLLTMPCWIACQQSASTEQAAATAPPPQSQTTYPATLAQRFGPLLRGSWVNADYLAHVRKSHSPQLAFDYTGEISEFSISLAKQSADSLVVGLGLGNHEGGNLTIYFRSGLQPNSLPTNWPDYEEPGNVSEISCQVGPRDTTLVLTTYSRDRKVVRRVSYERVPGVAADEIVALNRAVNTVLFAGRYTGQDSVGRPVQIQFTPDGRVQGLPGATSYDTSTDFGGGPGNDIDNVTFSNAARADRTIHFTRNADTLRLYSTTLLEPVDDAPTLTRGHLLYRLVRQR</sequence>
<comment type="caution">
    <text evidence="3">The sequence shown here is derived from an EMBL/GenBank/DDBJ whole genome shotgun (WGS) entry which is preliminary data.</text>
</comment>
<feature type="region of interest" description="Disordered" evidence="1">
    <location>
        <begin position="214"/>
        <end position="239"/>
    </location>
</feature>